<comment type="catalytic activity">
    <reaction evidence="11">
        <text>L-threonine + hydrogencarbonate + ATP = L-threonylcarbamoyladenylate + diphosphate + H2O</text>
        <dbReference type="Rhea" id="RHEA:36407"/>
        <dbReference type="ChEBI" id="CHEBI:15377"/>
        <dbReference type="ChEBI" id="CHEBI:17544"/>
        <dbReference type="ChEBI" id="CHEBI:30616"/>
        <dbReference type="ChEBI" id="CHEBI:33019"/>
        <dbReference type="ChEBI" id="CHEBI:57926"/>
        <dbReference type="ChEBI" id="CHEBI:73682"/>
        <dbReference type="EC" id="2.7.7.87"/>
    </reaction>
</comment>
<dbReference type="Gene3D" id="3.90.870.10">
    <property type="entry name" value="DHBP synthase"/>
    <property type="match status" value="1"/>
</dbReference>
<evidence type="ECO:0000256" key="7">
    <source>
        <dbReference type="ARBA" id="ARBA00022695"/>
    </source>
</evidence>
<dbReference type="Gene3D" id="3.40.50.11030">
    <property type="entry name" value="Threonylcarbamoyl-AMP synthase, C-terminal domain"/>
    <property type="match status" value="1"/>
</dbReference>
<reference evidence="14" key="1">
    <citation type="journal article" date="2024" name="J Bioinform Genom">
        <title>Complete genome sequence of the type strain bacterium Sphaerochaeta associata GLS2t (VKM B-2742)t.</title>
        <authorList>
            <person name="Troshina O.Y."/>
            <person name="Tepeeva A.N."/>
            <person name="Arzamasceva V.O."/>
            <person name="Whitman W.B."/>
            <person name="Varghese N."/>
            <person name="Shapiro N."/>
            <person name="Woyke T."/>
            <person name="Kripides N.C."/>
            <person name="Vasilenko O.V."/>
        </authorList>
    </citation>
    <scope>NUCLEOTIDE SEQUENCE [LARGE SCALE GENOMIC DNA]</scope>
    <source>
        <strain evidence="14">GLS2T</strain>
    </source>
</reference>
<dbReference type="PANTHER" id="PTHR17490:SF16">
    <property type="entry name" value="THREONYLCARBAMOYL-AMP SYNTHASE"/>
    <property type="match status" value="1"/>
</dbReference>
<evidence type="ECO:0000256" key="4">
    <source>
        <dbReference type="ARBA" id="ARBA00022490"/>
    </source>
</evidence>
<evidence type="ECO:0000256" key="6">
    <source>
        <dbReference type="ARBA" id="ARBA00022694"/>
    </source>
</evidence>
<dbReference type="InterPro" id="IPR005145">
    <property type="entry name" value="Sua5_C"/>
</dbReference>
<evidence type="ECO:0000256" key="1">
    <source>
        <dbReference type="ARBA" id="ARBA00004496"/>
    </source>
</evidence>
<keyword evidence="14" id="KW-1185">Reference proteome</keyword>
<dbReference type="InterPro" id="IPR038385">
    <property type="entry name" value="Sua5/YwlC_C"/>
</dbReference>
<dbReference type="EMBL" id="CP094929">
    <property type="protein sequence ID" value="UOM49692.1"/>
    <property type="molecule type" value="Genomic_DNA"/>
</dbReference>
<evidence type="ECO:0000256" key="11">
    <source>
        <dbReference type="ARBA" id="ARBA00048366"/>
    </source>
</evidence>
<organism evidence="13 14">
    <name type="scientific">Sphaerochaeta associata</name>
    <dbReference type="NCBI Taxonomy" id="1129264"/>
    <lineage>
        <taxon>Bacteria</taxon>
        <taxon>Pseudomonadati</taxon>
        <taxon>Spirochaetota</taxon>
        <taxon>Spirochaetia</taxon>
        <taxon>Spirochaetales</taxon>
        <taxon>Sphaerochaetaceae</taxon>
        <taxon>Sphaerochaeta</taxon>
    </lineage>
</organism>
<dbReference type="InterPro" id="IPR050156">
    <property type="entry name" value="TC-AMP_synthase_SUA5"/>
</dbReference>
<dbReference type="Pfam" id="PF03481">
    <property type="entry name" value="Sua5_C"/>
    <property type="match status" value="1"/>
</dbReference>
<evidence type="ECO:0000256" key="5">
    <source>
        <dbReference type="ARBA" id="ARBA00022679"/>
    </source>
</evidence>
<evidence type="ECO:0000256" key="3">
    <source>
        <dbReference type="ARBA" id="ARBA00012584"/>
    </source>
</evidence>
<keyword evidence="9" id="KW-0067">ATP-binding</keyword>
<keyword evidence="5 13" id="KW-0808">Transferase</keyword>
<feature type="domain" description="YrdC-like" evidence="12">
    <location>
        <begin position="124"/>
        <end position="310"/>
    </location>
</feature>
<proteinExistence type="inferred from homology"/>
<keyword evidence="4" id="KW-0963">Cytoplasm</keyword>
<dbReference type="PANTHER" id="PTHR17490">
    <property type="entry name" value="SUA5"/>
    <property type="match status" value="1"/>
</dbReference>
<dbReference type="InterPro" id="IPR017945">
    <property type="entry name" value="DHBP_synth_RibB-like_a/b_dom"/>
</dbReference>
<evidence type="ECO:0000313" key="13">
    <source>
        <dbReference type="EMBL" id="UOM49692.1"/>
    </source>
</evidence>
<dbReference type="EC" id="2.7.7.87" evidence="3"/>
<keyword evidence="7 13" id="KW-0548">Nucleotidyltransferase</keyword>
<evidence type="ECO:0000259" key="12">
    <source>
        <dbReference type="PROSITE" id="PS51163"/>
    </source>
</evidence>
<dbReference type="InterPro" id="IPR006070">
    <property type="entry name" value="Sua5-like_dom"/>
</dbReference>
<dbReference type="Proteomes" id="UP000829708">
    <property type="component" value="Chromosome"/>
</dbReference>
<evidence type="ECO:0000256" key="2">
    <source>
        <dbReference type="ARBA" id="ARBA00007663"/>
    </source>
</evidence>
<protein>
    <recommendedName>
        <fullName evidence="10">L-threonylcarbamoyladenylate synthase</fullName>
        <ecNumber evidence="3">2.7.7.87</ecNumber>
    </recommendedName>
    <alternativeName>
        <fullName evidence="10">L-threonylcarbamoyladenylate synthase</fullName>
    </alternativeName>
</protein>
<keyword evidence="8" id="KW-0547">Nucleotide-binding</keyword>
<dbReference type="NCBIfam" id="TIGR00057">
    <property type="entry name" value="L-threonylcarbamoyladenylate synthase"/>
    <property type="match status" value="1"/>
</dbReference>
<evidence type="ECO:0000256" key="10">
    <source>
        <dbReference type="ARBA" id="ARBA00029774"/>
    </source>
</evidence>
<sequence length="438" mass="47447">MHNQNTIFVTPKLLAQQSNALASLTKLAQQCNVALAYPNDARDEARLLCKAHPFLSSCLQATEQALFESVADKTGTFLLDEGINLSFYCPLELATSSVITLFFHTLSDAIAYIQAFPKPGEQLPKLIDAYAALLAQGKLVAFPTETVYGLGADALNEEAVQSIFAAKQRPFFDPLIVHIAGLDQLEGLVVDLDPRAKLLMDRFWPGPLTLILKKHPSVPAIVTANSQTVAIRMPSNPLALNLIKASGKAIAAPSANRFGYTSPTTALHVKEQLGERIDAILDGGACTVGIESTVLSLCTEVPTILRPGKIGLKELEPLLGEVKVSKQVGPTDTNLESPGLLESHYAPATPLYLVDDVTLYKDQSDVGVLLFEKQRVPFKGPVVYVSEKEDAEEAASRLYWAIRHLDSMNLRCMVGSLLPEEGIGVAINNRLRKASAKH</sequence>
<evidence type="ECO:0000313" key="14">
    <source>
        <dbReference type="Proteomes" id="UP000829708"/>
    </source>
</evidence>
<gene>
    <name evidence="13" type="ORF">MUG09_09000</name>
</gene>
<dbReference type="Pfam" id="PF01300">
    <property type="entry name" value="Sua5_yciO_yrdC"/>
    <property type="match status" value="1"/>
</dbReference>
<evidence type="ECO:0000256" key="9">
    <source>
        <dbReference type="ARBA" id="ARBA00022840"/>
    </source>
</evidence>
<name>A0ABY4D9N5_9SPIR</name>
<dbReference type="SUPFAM" id="SSF55821">
    <property type="entry name" value="YrdC/RibB"/>
    <property type="match status" value="1"/>
</dbReference>
<evidence type="ECO:0000256" key="8">
    <source>
        <dbReference type="ARBA" id="ARBA00022741"/>
    </source>
</evidence>
<comment type="similarity">
    <text evidence="2">Belongs to the SUA5 family.</text>
</comment>
<comment type="subcellular location">
    <subcellularLocation>
        <location evidence="1">Cytoplasm</location>
    </subcellularLocation>
</comment>
<keyword evidence="6" id="KW-0819">tRNA processing</keyword>
<dbReference type="GO" id="GO:0061710">
    <property type="term" value="F:L-threonylcarbamoyladenylate synthase"/>
    <property type="evidence" value="ECO:0007669"/>
    <property type="project" value="UniProtKB-EC"/>
</dbReference>
<dbReference type="PROSITE" id="PS51163">
    <property type="entry name" value="YRDC"/>
    <property type="match status" value="1"/>
</dbReference>
<dbReference type="RefSeq" id="WP_244771086.1">
    <property type="nucleotide sequence ID" value="NZ_CP094929.1"/>
</dbReference>
<accession>A0ABY4D9N5</accession>